<dbReference type="Pfam" id="PF11283">
    <property type="entry name" value="DUF3084"/>
    <property type="match status" value="1"/>
</dbReference>
<evidence type="ECO:0000256" key="1">
    <source>
        <dbReference type="SAM" id="Coils"/>
    </source>
</evidence>
<organism evidence="3 4">
    <name type="scientific">Orenia metallireducens</name>
    <dbReference type="NCBI Taxonomy" id="1413210"/>
    <lineage>
        <taxon>Bacteria</taxon>
        <taxon>Bacillati</taxon>
        <taxon>Bacillota</taxon>
        <taxon>Clostridia</taxon>
        <taxon>Halanaerobiales</taxon>
        <taxon>Halobacteroidaceae</taxon>
        <taxon>Orenia</taxon>
    </lineage>
</organism>
<dbReference type="InterPro" id="IPR021435">
    <property type="entry name" value="DUF3084"/>
</dbReference>
<evidence type="ECO:0000313" key="3">
    <source>
        <dbReference type="EMBL" id="SNY24394.1"/>
    </source>
</evidence>
<feature type="transmembrane region" description="Helical" evidence="2">
    <location>
        <begin position="20"/>
        <end position="39"/>
    </location>
</feature>
<gene>
    <name evidence="3" type="ORF">SAMN06265827_108104</name>
</gene>
<evidence type="ECO:0000256" key="2">
    <source>
        <dbReference type="SAM" id="Phobius"/>
    </source>
</evidence>
<sequence length="405" mass="45883">MVLNLTVYCKLPLERGYSMYGIKLLLSLIIVAGIIAYVGDKIGMKIGKKRLSLFGLRPKHTSIVITVGTGILIALASLVLLMGASKDVRMALFDMEAMLERLSVLNQSLASKNNELLDLRRDIDKKVNDLLILEEDKDNLEADLTKVKQEYQIVQESKLELEDKVEELNLQKSSLTEQVDNLAYNISLFGRRYLSSLTGDIIYQKGEIIIEEVINLEEGLNKAEDKVNKLLEQADVLARQAGIEVRGKEGSITYNNQELNGLYEILKDKKDRVILRLVTAKNTFKDEALAINFDIYEDYKVYQQGEPILVGEVQSTDNLSSIERDLDFLLENLKREVISDGLLVDSKGEVGKISPITLYPIIDRLLMENKSSKIQVIALNDIWRNDKLKDNIEFKILGDDNDNWN</sequence>
<keyword evidence="2" id="KW-0472">Membrane</keyword>
<evidence type="ECO:0008006" key="5">
    <source>
        <dbReference type="Google" id="ProtNLM"/>
    </source>
</evidence>
<name>A0A285GMG3_9FIRM</name>
<reference evidence="4" key="1">
    <citation type="submission" date="2017-09" db="EMBL/GenBank/DDBJ databases">
        <authorList>
            <person name="Varghese N."/>
            <person name="Submissions S."/>
        </authorList>
    </citation>
    <scope>NUCLEOTIDE SEQUENCE [LARGE SCALE GENOMIC DNA]</scope>
    <source>
        <strain evidence="4">MSL47</strain>
    </source>
</reference>
<keyword evidence="2" id="KW-0812">Transmembrane</keyword>
<accession>A0A285GMG3</accession>
<keyword evidence="4" id="KW-1185">Reference proteome</keyword>
<protein>
    <recommendedName>
        <fullName evidence="5">DUF3084 domain-containing protein</fullName>
    </recommendedName>
</protein>
<feature type="coiled-coil region" evidence="1">
    <location>
        <begin position="213"/>
        <end position="240"/>
    </location>
</feature>
<evidence type="ECO:0000313" key="4">
    <source>
        <dbReference type="Proteomes" id="UP000219573"/>
    </source>
</evidence>
<keyword evidence="2" id="KW-1133">Transmembrane helix</keyword>
<feature type="transmembrane region" description="Helical" evidence="2">
    <location>
        <begin position="60"/>
        <end position="84"/>
    </location>
</feature>
<dbReference type="AlphaFoldDB" id="A0A285GMG3"/>
<dbReference type="Proteomes" id="UP000219573">
    <property type="component" value="Unassembled WGS sequence"/>
</dbReference>
<proteinExistence type="predicted"/>
<keyword evidence="1" id="KW-0175">Coiled coil</keyword>
<feature type="coiled-coil region" evidence="1">
    <location>
        <begin position="95"/>
        <end position="185"/>
    </location>
</feature>
<dbReference type="EMBL" id="OBDZ01000008">
    <property type="protein sequence ID" value="SNY24394.1"/>
    <property type="molecule type" value="Genomic_DNA"/>
</dbReference>